<dbReference type="PANTHER" id="PTHR47706:SF10">
    <property type="entry name" value="NMRA-LIKE DOMAIN-CONTAINING PROTEIN"/>
    <property type="match status" value="1"/>
</dbReference>
<gene>
    <name evidence="4" type="ORF">NKR19_g6586</name>
</gene>
<dbReference type="PANTHER" id="PTHR47706">
    <property type="entry name" value="NMRA-LIKE FAMILY PROTEIN"/>
    <property type="match status" value="1"/>
</dbReference>
<dbReference type="InterPro" id="IPR008030">
    <property type="entry name" value="NmrA-like"/>
</dbReference>
<evidence type="ECO:0000313" key="4">
    <source>
        <dbReference type="EMBL" id="KAJ9144008.1"/>
    </source>
</evidence>
<sequence>MSPFKNVAIIGGSGNVGRPILEELVAAGFNVTALTRATSTSTFPEGVTVKKVDFDSPDSLKDAFAGQDAVVSAIATAAVGGQQPIIDAAIAAGVKRYIPSEFGINTRLTPGTTIGKILAGKVAVVDYLKTKESPSFSWTGLSTGMFFDWGLAHITGIDFDKKTVRVVDSGNEKFQTSNLHFVGKAVAAVLQHPEKTANKYLSVASFNVSINEIVAAIEELTGQKYEVTKASSADLQKLGEEKLAKGDYSAFGPLVTAWCYGDGAGHALTPDKSANELLGLQEESLKDTVREWLKKQRKL</sequence>
<comment type="caution">
    <text evidence="4">The sequence shown here is derived from an EMBL/GenBank/DDBJ whole genome shotgun (WGS) entry which is preliminary data.</text>
</comment>
<keyword evidence="1" id="KW-0521">NADP</keyword>
<keyword evidence="5" id="KW-1185">Reference proteome</keyword>
<dbReference type="InterPro" id="IPR045312">
    <property type="entry name" value="PCBER-like"/>
</dbReference>
<evidence type="ECO:0000259" key="3">
    <source>
        <dbReference type="Pfam" id="PF05368"/>
    </source>
</evidence>
<evidence type="ECO:0000313" key="5">
    <source>
        <dbReference type="Proteomes" id="UP001174691"/>
    </source>
</evidence>
<evidence type="ECO:0000256" key="1">
    <source>
        <dbReference type="ARBA" id="ARBA00022857"/>
    </source>
</evidence>
<protein>
    <submittedName>
        <fullName evidence="4">NAD(P)-binding protein</fullName>
    </submittedName>
</protein>
<dbReference type="Gene3D" id="3.40.50.720">
    <property type="entry name" value="NAD(P)-binding Rossmann-like Domain"/>
    <property type="match status" value="1"/>
</dbReference>
<dbReference type="AlphaFoldDB" id="A0AA38RDH5"/>
<name>A0AA38RDH5_9PEZI</name>
<proteinExistence type="predicted"/>
<keyword evidence="2" id="KW-0560">Oxidoreductase</keyword>
<dbReference type="Proteomes" id="UP001174691">
    <property type="component" value="Unassembled WGS sequence"/>
</dbReference>
<feature type="domain" description="NmrA-like" evidence="3">
    <location>
        <begin position="5"/>
        <end position="237"/>
    </location>
</feature>
<dbReference type="Pfam" id="PF05368">
    <property type="entry name" value="NmrA"/>
    <property type="match status" value="1"/>
</dbReference>
<dbReference type="InterPro" id="IPR036291">
    <property type="entry name" value="NAD(P)-bd_dom_sf"/>
</dbReference>
<reference evidence="4" key="1">
    <citation type="submission" date="2022-07" db="EMBL/GenBank/DDBJ databases">
        <title>Fungi with potential for degradation of polypropylene.</title>
        <authorList>
            <person name="Gostincar C."/>
        </authorList>
    </citation>
    <scope>NUCLEOTIDE SEQUENCE</scope>
    <source>
        <strain evidence="4">EXF-13287</strain>
    </source>
</reference>
<dbReference type="GO" id="GO:0016491">
    <property type="term" value="F:oxidoreductase activity"/>
    <property type="evidence" value="ECO:0007669"/>
    <property type="project" value="UniProtKB-KW"/>
</dbReference>
<dbReference type="InterPro" id="IPR051609">
    <property type="entry name" value="NmrA/Isoflavone_reductase-like"/>
</dbReference>
<accession>A0AA38RDH5</accession>
<evidence type="ECO:0000256" key="2">
    <source>
        <dbReference type="ARBA" id="ARBA00023002"/>
    </source>
</evidence>
<dbReference type="CDD" id="cd05259">
    <property type="entry name" value="PCBER_SDR_a"/>
    <property type="match status" value="1"/>
</dbReference>
<organism evidence="4 5">
    <name type="scientific">Coniochaeta hoffmannii</name>
    <dbReference type="NCBI Taxonomy" id="91930"/>
    <lineage>
        <taxon>Eukaryota</taxon>
        <taxon>Fungi</taxon>
        <taxon>Dikarya</taxon>
        <taxon>Ascomycota</taxon>
        <taxon>Pezizomycotina</taxon>
        <taxon>Sordariomycetes</taxon>
        <taxon>Sordariomycetidae</taxon>
        <taxon>Coniochaetales</taxon>
        <taxon>Coniochaetaceae</taxon>
        <taxon>Coniochaeta</taxon>
    </lineage>
</organism>
<dbReference type="SUPFAM" id="SSF51735">
    <property type="entry name" value="NAD(P)-binding Rossmann-fold domains"/>
    <property type="match status" value="1"/>
</dbReference>
<dbReference type="EMBL" id="JANBVN010000104">
    <property type="protein sequence ID" value="KAJ9144008.1"/>
    <property type="molecule type" value="Genomic_DNA"/>
</dbReference>